<dbReference type="PANTHER" id="PTHR16469:SF51">
    <property type="entry name" value="TRANSCRIPTION FACTOR TAU 55 KDA SUBUNIT"/>
    <property type="match status" value="1"/>
</dbReference>
<feature type="region of interest" description="Disordered" evidence="1">
    <location>
        <begin position="277"/>
        <end position="329"/>
    </location>
</feature>
<evidence type="ECO:0000256" key="1">
    <source>
        <dbReference type="SAM" id="MobiDB-lite"/>
    </source>
</evidence>
<reference evidence="3" key="1">
    <citation type="submission" date="2015-02" db="EMBL/GenBank/DDBJ databases">
        <authorList>
            <person name="Gon?alves P."/>
        </authorList>
    </citation>
    <scope>NUCLEOTIDE SEQUENCE [LARGE SCALE GENOMIC DNA]</scope>
</reference>
<dbReference type="InterPro" id="IPR051710">
    <property type="entry name" value="Phosphatase_SH3-domain"/>
</dbReference>
<sequence length="329" mass="36100">MVLETIYVARHGFRYILLALPLTPSHSLSLTLSRAFARSNRLSWETPIWTSPTGVPRDPPLSAHGVDQANELGAFLKRELGVTEDEAAKGEVLVLSSPLYRCVQTATPAAEALGLPILIEPGLGEWYLPVLRGLHPALSTASFLQSFFPLVSTSAPSSSTRSASWSPLLTPPRTGETMHQIHLRCLGLLRLLVPELERRGVRKVVLFSHAATVIALSRALAGDLQAVEEGGEGKEWRDEERLACRAATCSVSKFERVRNDREEEGAMGRWKREWNGQTDFLQKGEEDQAEDGILSDGTEAAPTKSDNYKELPTAAPKETVAKEKLEGKL</sequence>
<keyword evidence="3" id="KW-1185">Reference proteome</keyword>
<dbReference type="PANTHER" id="PTHR16469">
    <property type="entry name" value="UBIQUITIN-ASSOCIATED AND SH3 DOMAIN-CONTAINING BA-RELATED"/>
    <property type="match status" value="1"/>
</dbReference>
<dbReference type="OrthoDB" id="414418at2759"/>
<gene>
    <name evidence="2" type="primary">SPOSA6832_00056</name>
</gene>
<evidence type="ECO:0000313" key="3">
    <source>
        <dbReference type="Proteomes" id="UP000243876"/>
    </source>
</evidence>
<accession>A0A0D6EF21</accession>
<dbReference type="Pfam" id="PF00300">
    <property type="entry name" value="His_Phos_1"/>
    <property type="match status" value="1"/>
</dbReference>
<dbReference type="Proteomes" id="UP000243876">
    <property type="component" value="Unassembled WGS sequence"/>
</dbReference>
<dbReference type="SUPFAM" id="SSF53254">
    <property type="entry name" value="Phosphoglycerate mutase-like"/>
    <property type="match status" value="1"/>
</dbReference>
<protein>
    <submittedName>
        <fullName evidence="2">SPOSA6832_00056-mRNA-1:cds</fullName>
    </submittedName>
</protein>
<dbReference type="AlphaFoldDB" id="A0A0D6EF21"/>
<dbReference type="Gene3D" id="3.40.50.1240">
    <property type="entry name" value="Phosphoglycerate mutase-like"/>
    <property type="match status" value="1"/>
</dbReference>
<proteinExistence type="predicted"/>
<organism evidence="2 3">
    <name type="scientific">Sporidiobolus salmonicolor</name>
    <name type="common">Yeast-like fungus</name>
    <name type="synonym">Sporobolomyces salmonicolor</name>
    <dbReference type="NCBI Taxonomy" id="5005"/>
    <lineage>
        <taxon>Eukaryota</taxon>
        <taxon>Fungi</taxon>
        <taxon>Dikarya</taxon>
        <taxon>Basidiomycota</taxon>
        <taxon>Pucciniomycotina</taxon>
        <taxon>Microbotryomycetes</taxon>
        <taxon>Sporidiobolales</taxon>
        <taxon>Sporidiobolaceae</taxon>
        <taxon>Sporobolomyces</taxon>
    </lineage>
</organism>
<dbReference type="EMBL" id="CENE01000001">
    <property type="protein sequence ID" value="CEQ38607.1"/>
    <property type="molecule type" value="Genomic_DNA"/>
</dbReference>
<dbReference type="InterPro" id="IPR013078">
    <property type="entry name" value="His_Pase_superF_clade-1"/>
</dbReference>
<name>A0A0D6EF21_SPOSA</name>
<evidence type="ECO:0000313" key="2">
    <source>
        <dbReference type="EMBL" id="CEQ38607.1"/>
    </source>
</evidence>
<dbReference type="CDD" id="cd07067">
    <property type="entry name" value="HP_PGM_like"/>
    <property type="match status" value="1"/>
</dbReference>
<feature type="compositionally biased region" description="Basic and acidic residues" evidence="1">
    <location>
        <begin position="319"/>
        <end position="329"/>
    </location>
</feature>
<dbReference type="InterPro" id="IPR029033">
    <property type="entry name" value="His_PPase_superfam"/>
</dbReference>